<reference evidence="2 3" key="1">
    <citation type="submission" date="2021-05" db="EMBL/GenBank/DDBJ databases">
        <title>Kineosporia and Streptomyces sp. nov. two new marine actinobacteria isolated from Coral.</title>
        <authorList>
            <person name="Buangrab K."/>
            <person name="Sutthacheep M."/>
            <person name="Yeemin T."/>
            <person name="Harunari E."/>
            <person name="Igarashi Y."/>
            <person name="Kanchanasin P."/>
            <person name="Tanasupawat S."/>
            <person name="Phongsopitanun W."/>
        </authorList>
    </citation>
    <scope>NUCLEOTIDE SEQUENCE [LARGE SCALE GENOMIC DNA]</scope>
    <source>
        <strain evidence="2 3">J2-2</strain>
    </source>
</reference>
<proteinExistence type="predicted"/>
<organism evidence="2 3">
    <name type="scientific">Kineosporia corallincola</name>
    <dbReference type="NCBI Taxonomy" id="2835133"/>
    <lineage>
        <taxon>Bacteria</taxon>
        <taxon>Bacillati</taxon>
        <taxon>Actinomycetota</taxon>
        <taxon>Actinomycetes</taxon>
        <taxon>Kineosporiales</taxon>
        <taxon>Kineosporiaceae</taxon>
        <taxon>Kineosporia</taxon>
    </lineage>
</organism>
<dbReference type="Proteomes" id="UP001197247">
    <property type="component" value="Unassembled WGS sequence"/>
</dbReference>
<comment type="caution">
    <text evidence="2">The sequence shown here is derived from an EMBL/GenBank/DDBJ whole genome shotgun (WGS) entry which is preliminary data.</text>
</comment>
<feature type="transmembrane region" description="Helical" evidence="1">
    <location>
        <begin position="348"/>
        <end position="369"/>
    </location>
</feature>
<evidence type="ECO:0000313" key="2">
    <source>
        <dbReference type="EMBL" id="MBT0771799.1"/>
    </source>
</evidence>
<gene>
    <name evidence="2" type="ORF">KIH74_22855</name>
</gene>
<feature type="transmembrane region" description="Helical" evidence="1">
    <location>
        <begin position="72"/>
        <end position="90"/>
    </location>
</feature>
<protein>
    <recommendedName>
        <fullName evidence="4">O-antigen ligase</fullName>
    </recommendedName>
</protein>
<feature type="transmembrane region" description="Helical" evidence="1">
    <location>
        <begin position="196"/>
        <end position="215"/>
    </location>
</feature>
<dbReference type="EMBL" id="JAHBAY010000010">
    <property type="protein sequence ID" value="MBT0771799.1"/>
    <property type="molecule type" value="Genomic_DNA"/>
</dbReference>
<keyword evidence="1" id="KW-0472">Membrane</keyword>
<keyword evidence="1" id="KW-0812">Transmembrane</keyword>
<feature type="transmembrane region" description="Helical" evidence="1">
    <location>
        <begin position="245"/>
        <end position="261"/>
    </location>
</feature>
<evidence type="ECO:0000313" key="3">
    <source>
        <dbReference type="Proteomes" id="UP001197247"/>
    </source>
</evidence>
<accession>A0ABS5TL23</accession>
<feature type="transmembrane region" description="Helical" evidence="1">
    <location>
        <begin position="120"/>
        <end position="140"/>
    </location>
</feature>
<sequence length="437" mass="45463">MHMLRSNPHDVHKPSPLKGRPTVVLILTWFTTVQWSGVMIGPAQVSDLVLAVIAAIIVVGPRQAGARSVPTGAWVMLAILCAANMIALIAPPEPSWLTMRFTSAGGGQSATRSGLGSAGLGAWAVPFKLLLATVGAWSVLQRLHQLRPESARRLFGYAWLAGSVVSAAVAFGETKGLDLSAWLAQPFGEQTRASGLAFYPNSAALYFATSVPVSAMLLRRRATFVPAIVALVVLWAGLVAADSRIALAAAAVATALLPLLCGHKPGRAALIAFFSICFGGFIAIPALSWITSNTRLAPGAGSGSDVGRDMVNQQSVLDFLHSPIYGLGFSDGGGGISVPLSVLSSSGIIGGLGALAFVGWAVHVGIAGWADGDVRIMLVAGAVVLAVMCFQNNLVDRGQYIALLLAVLWSRQYRAPALNQDVGISAWRVPMGASRTG</sequence>
<name>A0ABS5TL23_9ACTN</name>
<keyword evidence="3" id="KW-1185">Reference proteome</keyword>
<evidence type="ECO:0000256" key="1">
    <source>
        <dbReference type="SAM" id="Phobius"/>
    </source>
</evidence>
<dbReference type="RefSeq" id="WP_214158170.1">
    <property type="nucleotide sequence ID" value="NZ_JAHBAY010000010.1"/>
</dbReference>
<feature type="transmembrane region" description="Helical" evidence="1">
    <location>
        <begin position="43"/>
        <end position="60"/>
    </location>
</feature>
<keyword evidence="1" id="KW-1133">Transmembrane helix</keyword>
<feature type="transmembrane region" description="Helical" evidence="1">
    <location>
        <begin position="222"/>
        <end position="239"/>
    </location>
</feature>
<feature type="transmembrane region" description="Helical" evidence="1">
    <location>
        <begin position="376"/>
        <end position="395"/>
    </location>
</feature>
<feature type="transmembrane region" description="Helical" evidence="1">
    <location>
        <begin position="268"/>
        <end position="290"/>
    </location>
</feature>
<feature type="transmembrane region" description="Helical" evidence="1">
    <location>
        <begin position="152"/>
        <end position="172"/>
    </location>
</feature>
<evidence type="ECO:0008006" key="4">
    <source>
        <dbReference type="Google" id="ProtNLM"/>
    </source>
</evidence>